<comment type="function">
    <text evidence="9">Catalyzes the 2-thiolation of uridine at the wobble position (U34) of tRNA, leading to the formation of s(2)U34.</text>
</comment>
<keyword evidence="13" id="KW-1185">Reference proteome</keyword>
<protein>
    <recommendedName>
        <fullName evidence="9">tRNA-specific 2-thiouridylase MnmA</fullName>
        <ecNumber evidence="9">2.8.1.13</ecNumber>
    </recommendedName>
</protein>
<dbReference type="NCBIfam" id="TIGR00420">
    <property type="entry name" value="trmU"/>
    <property type="match status" value="1"/>
</dbReference>
<feature type="domain" description="tRNA-specific 2-thiouridylase MnmA-like C-terminal" evidence="10">
    <location>
        <begin position="280"/>
        <end position="338"/>
    </location>
</feature>
<feature type="domain" description="tRNA-specific 2-thiouridylase MnmA-like central" evidence="11">
    <location>
        <begin position="198"/>
        <end position="260"/>
    </location>
</feature>
<evidence type="ECO:0000256" key="9">
    <source>
        <dbReference type="HAMAP-Rule" id="MF_00144"/>
    </source>
</evidence>
<dbReference type="InterPro" id="IPR046884">
    <property type="entry name" value="MnmA-like_central"/>
</dbReference>
<dbReference type="PANTHER" id="PTHR11933:SF5">
    <property type="entry name" value="MITOCHONDRIAL TRNA-SPECIFIC 2-THIOURIDYLASE 1"/>
    <property type="match status" value="1"/>
</dbReference>
<feature type="binding site" evidence="9">
    <location>
        <begin position="6"/>
        <end position="13"/>
    </location>
    <ligand>
        <name>ATP</name>
        <dbReference type="ChEBI" id="CHEBI:30616"/>
    </ligand>
</feature>
<dbReference type="OrthoDB" id="9800696at2"/>
<dbReference type="HAMAP" id="MF_00144">
    <property type="entry name" value="tRNA_thiouridyl_MnmA"/>
    <property type="match status" value="1"/>
</dbReference>
<dbReference type="EC" id="2.8.1.13" evidence="9"/>
<keyword evidence="9" id="KW-0963">Cytoplasm</keyword>
<feature type="active site" description="Cysteine persulfide intermediate" evidence="9">
    <location>
        <position position="189"/>
    </location>
</feature>
<dbReference type="GO" id="GO:0005737">
    <property type="term" value="C:cytoplasm"/>
    <property type="evidence" value="ECO:0007669"/>
    <property type="project" value="UniProtKB-SubCell"/>
</dbReference>
<dbReference type="InterPro" id="IPR004506">
    <property type="entry name" value="MnmA-like"/>
</dbReference>
<dbReference type="PANTHER" id="PTHR11933">
    <property type="entry name" value="TRNA 5-METHYLAMINOMETHYL-2-THIOURIDYLATE -METHYLTRANSFERASE"/>
    <property type="match status" value="1"/>
</dbReference>
<dbReference type="Gene3D" id="3.40.50.620">
    <property type="entry name" value="HUPs"/>
    <property type="match status" value="1"/>
</dbReference>
<dbReference type="Pfam" id="PF20259">
    <property type="entry name" value="tRNA_Me_trans_M"/>
    <property type="match status" value="1"/>
</dbReference>
<dbReference type="AlphaFoldDB" id="B5Y9X9"/>
<dbReference type="InterPro" id="IPR023382">
    <property type="entry name" value="MnmA-like_central_sf"/>
</dbReference>
<comment type="catalytic activity">
    <reaction evidence="8 9">
        <text>S-sulfanyl-L-cysteinyl-[protein] + uridine(34) in tRNA + AH2 + ATP = 2-thiouridine(34) in tRNA + L-cysteinyl-[protein] + A + AMP + diphosphate + H(+)</text>
        <dbReference type="Rhea" id="RHEA:47032"/>
        <dbReference type="Rhea" id="RHEA-COMP:10131"/>
        <dbReference type="Rhea" id="RHEA-COMP:11726"/>
        <dbReference type="Rhea" id="RHEA-COMP:11727"/>
        <dbReference type="Rhea" id="RHEA-COMP:11728"/>
        <dbReference type="ChEBI" id="CHEBI:13193"/>
        <dbReference type="ChEBI" id="CHEBI:15378"/>
        <dbReference type="ChEBI" id="CHEBI:17499"/>
        <dbReference type="ChEBI" id="CHEBI:29950"/>
        <dbReference type="ChEBI" id="CHEBI:30616"/>
        <dbReference type="ChEBI" id="CHEBI:33019"/>
        <dbReference type="ChEBI" id="CHEBI:61963"/>
        <dbReference type="ChEBI" id="CHEBI:65315"/>
        <dbReference type="ChEBI" id="CHEBI:87170"/>
        <dbReference type="ChEBI" id="CHEBI:456215"/>
        <dbReference type="EC" id="2.8.1.13"/>
    </reaction>
</comment>
<dbReference type="STRING" id="309798.COPRO5265_1274"/>
<keyword evidence="7" id="KW-1015">Disulfide bond</keyword>
<comment type="caution">
    <text evidence="9">Lacks conserved residue(s) required for the propagation of feature annotation.</text>
</comment>
<sequence length="347" mass="38925">MKIAVGLSGGIDSTVSLLRLKEEGHHVTAVFLNMLPEGEYQEKTCCSVDSQLLAKRVAMNQGVPFEVWDLTETFQKHVINIFKAMVKKGLTPNPCVFCNRCVKIGAFVELAMQKGFDAVATGHYARQREGNLYKAIDSWKDQSYMLALVEKQVLAKVLFPLGELTREEVISYAHSHGIKHVPRSSQDICFMPHGGMEQFITQNISEVTKPGPIIFRGHIIGEHRGYPYYTVGQRRGLGVAHREPLYVKKIDPISNTVHVGTSEELFSEHMTVVMMNQFSALTRQVEIKIRYRAHSVPAFVEQSNEPILSVRFSQPVRAITPGQIAVAYEGDKVQWAGIILNARTTKE</sequence>
<dbReference type="InterPro" id="IPR014729">
    <property type="entry name" value="Rossmann-like_a/b/a_fold"/>
</dbReference>
<dbReference type="GO" id="GO:0000049">
    <property type="term" value="F:tRNA binding"/>
    <property type="evidence" value="ECO:0007669"/>
    <property type="project" value="UniProtKB-KW"/>
</dbReference>
<evidence type="ECO:0000259" key="10">
    <source>
        <dbReference type="Pfam" id="PF20258"/>
    </source>
</evidence>
<dbReference type="HOGENOM" id="CLU_035188_0_0_9"/>
<evidence type="ECO:0000256" key="7">
    <source>
        <dbReference type="ARBA" id="ARBA00023157"/>
    </source>
</evidence>
<feature type="binding site" evidence="9">
    <location>
        <position position="122"/>
    </location>
    <ligand>
        <name>ATP</name>
        <dbReference type="ChEBI" id="CHEBI:30616"/>
    </ligand>
</feature>
<feature type="region of interest" description="Interaction with tRNA" evidence="9">
    <location>
        <begin position="140"/>
        <end position="142"/>
    </location>
</feature>
<dbReference type="Gene3D" id="2.40.30.10">
    <property type="entry name" value="Translation factors"/>
    <property type="match status" value="1"/>
</dbReference>
<dbReference type="GO" id="GO:0002143">
    <property type="term" value="P:tRNA wobble position uridine thiolation"/>
    <property type="evidence" value="ECO:0007669"/>
    <property type="project" value="TreeGrafter"/>
</dbReference>
<keyword evidence="3 9" id="KW-0819">tRNA processing</keyword>
<reference evidence="12 13" key="2">
    <citation type="journal article" date="2014" name="Genome Announc.">
        <title>Complete Genome Sequence of Coprothermobacter proteolyticus DSM 5265.</title>
        <authorList>
            <person name="Alexiev A."/>
            <person name="Coil D.A."/>
            <person name="Badger J.H."/>
            <person name="Enticknap J."/>
            <person name="Ward N."/>
            <person name="Robb F.T."/>
            <person name="Eisen J.A."/>
        </authorList>
    </citation>
    <scope>NUCLEOTIDE SEQUENCE [LARGE SCALE GENOMIC DNA]</scope>
    <source>
        <strain evidence="13">ATCC 35245 / DSM 5265 / OCM 4 / BT</strain>
    </source>
</reference>
<comment type="similarity">
    <text evidence="9">Belongs to the MnmA/TRMU family.</text>
</comment>
<dbReference type="Pfam" id="PF03054">
    <property type="entry name" value="tRNA_Me_trans"/>
    <property type="match status" value="1"/>
</dbReference>
<dbReference type="GO" id="GO:0032259">
    <property type="term" value="P:methylation"/>
    <property type="evidence" value="ECO:0007669"/>
    <property type="project" value="UniProtKB-KW"/>
</dbReference>
<comment type="subcellular location">
    <subcellularLocation>
        <location evidence="9">Cytoplasm</location>
    </subcellularLocation>
</comment>
<keyword evidence="5 9" id="KW-0067">ATP-binding</keyword>
<dbReference type="InterPro" id="IPR046885">
    <property type="entry name" value="MnmA-like_C"/>
</dbReference>
<proteinExistence type="inferred from homology"/>
<organism evidence="12 13">
    <name type="scientific">Coprothermobacter proteolyticus (strain ATCC 35245 / DSM 5265 / OCM 4 / BT)</name>
    <dbReference type="NCBI Taxonomy" id="309798"/>
    <lineage>
        <taxon>Bacteria</taxon>
        <taxon>Pseudomonadati</taxon>
        <taxon>Coprothermobacterota</taxon>
        <taxon>Coprothermobacteria</taxon>
        <taxon>Coprothermobacterales</taxon>
        <taxon>Coprothermobacteraceae</taxon>
        <taxon>Coprothermobacter</taxon>
    </lineage>
</organism>
<accession>B5Y9X9</accession>
<evidence type="ECO:0000256" key="6">
    <source>
        <dbReference type="ARBA" id="ARBA00022884"/>
    </source>
</evidence>
<evidence type="ECO:0000256" key="8">
    <source>
        <dbReference type="ARBA" id="ARBA00051542"/>
    </source>
</evidence>
<evidence type="ECO:0000256" key="3">
    <source>
        <dbReference type="ARBA" id="ARBA00022694"/>
    </source>
</evidence>
<evidence type="ECO:0000313" key="13">
    <source>
        <dbReference type="Proteomes" id="UP000001732"/>
    </source>
</evidence>
<dbReference type="Pfam" id="PF20258">
    <property type="entry name" value="tRNA_Me_trans_C"/>
    <property type="match status" value="1"/>
</dbReference>
<keyword evidence="2 9" id="KW-0808">Transferase</keyword>
<feature type="site" description="Interaction with tRNA" evidence="9">
    <location>
        <position position="323"/>
    </location>
</feature>
<keyword evidence="12" id="KW-0489">Methyltransferase</keyword>
<keyword evidence="6 9" id="KW-0694">RNA-binding</keyword>
<gene>
    <name evidence="12" type="primary">trmU</name>
    <name evidence="9" type="synonym">mnmA</name>
    <name evidence="12" type="ordered locus">COPRO5265_1274</name>
</gene>
<dbReference type="GO" id="GO:0008168">
    <property type="term" value="F:methyltransferase activity"/>
    <property type="evidence" value="ECO:0007669"/>
    <property type="project" value="UniProtKB-KW"/>
</dbReference>
<name>B5Y9X9_COPPD</name>
<dbReference type="eggNOG" id="COG0482">
    <property type="taxonomic scope" value="Bacteria"/>
</dbReference>
<dbReference type="KEGG" id="cpo:COPRO5265_1274"/>
<evidence type="ECO:0000313" key="12">
    <source>
        <dbReference type="EMBL" id="ACI17733.1"/>
    </source>
</evidence>
<dbReference type="Gene3D" id="2.30.30.280">
    <property type="entry name" value="Adenine nucleotide alpha hydrolases-like domains"/>
    <property type="match status" value="1"/>
</dbReference>
<keyword evidence="1 9" id="KW-0820">tRNA-binding</keyword>
<dbReference type="CDD" id="cd01998">
    <property type="entry name" value="MnmA_TRMU-like"/>
    <property type="match status" value="1"/>
</dbReference>
<dbReference type="GO" id="GO:0103016">
    <property type="term" value="F:tRNA-uridine 2-sulfurtransferase activity"/>
    <property type="evidence" value="ECO:0007669"/>
    <property type="project" value="UniProtKB-EC"/>
</dbReference>
<evidence type="ECO:0000256" key="5">
    <source>
        <dbReference type="ARBA" id="ARBA00022840"/>
    </source>
</evidence>
<dbReference type="EMBL" id="CP001145">
    <property type="protein sequence ID" value="ACI17733.1"/>
    <property type="molecule type" value="Genomic_DNA"/>
</dbReference>
<feature type="binding site" evidence="9">
    <location>
        <position position="32"/>
    </location>
    <ligand>
        <name>ATP</name>
        <dbReference type="ChEBI" id="CHEBI:30616"/>
    </ligand>
</feature>
<keyword evidence="4 9" id="KW-0547">Nucleotide-binding</keyword>
<dbReference type="Proteomes" id="UP000001732">
    <property type="component" value="Chromosome"/>
</dbReference>
<feature type="site" description="Interaction with tRNA" evidence="9">
    <location>
        <position position="123"/>
    </location>
</feature>
<evidence type="ECO:0000259" key="11">
    <source>
        <dbReference type="Pfam" id="PF20259"/>
    </source>
</evidence>
<dbReference type="SUPFAM" id="SSF52402">
    <property type="entry name" value="Adenine nucleotide alpha hydrolases-like"/>
    <property type="match status" value="1"/>
</dbReference>
<evidence type="ECO:0000256" key="4">
    <source>
        <dbReference type="ARBA" id="ARBA00022741"/>
    </source>
</evidence>
<evidence type="ECO:0000256" key="2">
    <source>
        <dbReference type="ARBA" id="ARBA00022679"/>
    </source>
</evidence>
<evidence type="ECO:0000256" key="1">
    <source>
        <dbReference type="ARBA" id="ARBA00022555"/>
    </source>
</evidence>
<reference evidence="13" key="1">
    <citation type="submission" date="2008-08" db="EMBL/GenBank/DDBJ databases">
        <title>The complete genome sequence of Coprothermobacter proteolyticus strain ATCC 5245 / DSM 5265 / BT.</title>
        <authorList>
            <person name="Dodson R.J."/>
            <person name="Durkin A.S."/>
            <person name="Wu M."/>
            <person name="Eisen J."/>
            <person name="Sutton G."/>
        </authorList>
    </citation>
    <scope>NUCLEOTIDE SEQUENCE [LARGE SCALE GENOMIC DNA]</scope>
    <source>
        <strain evidence="13">ATCC 35245 / DSM 5265 / OCM 4 / BT</strain>
    </source>
</reference>
<dbReference type="GO" id="GO:0005524">
    <property type="term" value="F:ATP binding"/>
    <property type="evidence" value="ECO:0007669"/>
    <property type="project" value="UniProtKB-KW"/>
</dbReference>
<dbReference type="NCBIfam" id="NF001138">
    <property type="entry name" value="PRK00143.1"/>
    <property type="match status" value="1"/>
</dbReference>
<feature type="region of interest" description="Interaction with tRNA" evidence="9">
    <location>
        <begin position="290"/>
        <end position="291"/>
    </location>
</feature>
<dbReference type="RefSeq" id="WP_012544385.1">
    <property type="nucleotide sequence ID" value="NC_011295.1"/>
</dbReference>
<feature type="active site" description="Nucleophile" evidence="9">
    <location>
        <position position="98"/>
    </location>
</feature>